<evidence type="ECO:0000313" key="1">
    <source>
        <dbReference type="EMBL" id="MBD7941790.1"/>
    </source>
</evidence>
<proteinExistence type="predicted"/>
<accession>A0ABR8R1W0</accession>
<dbReference type="RefSeq" id="WP_191744177.1">
    <property type="nucleotide sequence ID" value="NZ_JACSQU010000002.1"/>
</dbReference>
<protein>
    <submittedName>
        <fullName evidence="1">N-acetyltransferase</fullName>
    </submittedName>
</protein>
<comment type="caution">
    <text evidence="1">The sequence shown here is derived from an EMBL/GenBank/DDBJ whole genome shotgun (WGS) entry which is preliminary data.</text>
</comment>
<sequence>MSLRPFNESDFEAVNQLHRSVWWPERSAAGWRWLMSNPASAEIGAPHGWVIDDGAGPEAFVGNFIQRFWRNDQRLHAATGYSIVVPPAQRGRSRALINTFVDQPNCFARYTLNANARSSPLYQRHGMVPWPPETHRLKLSWLINRAACIYGRGLREIVDRAPALARLLGEQLSPLPGLVGQGRVRRAESRLPAGVSLSPDLPERSDYAGFWFALRAEGRLTADRSADMLRWRLSDPDLTVPPLSLAYHQDGRLTGYAVAMLNKQTPLEPPILEIIDLVALENDAPAIQALVEGLRRLAPALAAAKLRLQVVSPDLLAALGPLGQKAWREGGWGHCHIAFDKGMADAGWRPTPYDGDYSFCLRPLPARASAALQLAPAPLRTQAMEARA</sequence>
<dbReference type="EMBL" id="JACSQU010000002">
    <property type="protein sequence ID" value="MBD7941790.1"/>
    <property type="molecule type" value="Genomic_DNA"/>
</dbReference>
<organism evidence="1 2">
    <name type="scientific">Brevundimonas guildfordensis</name>
    <dbReference type="NCBI Taxonomy" id="2762241"/>
    <lineage>
        <taxon>Bacteria</taxon>
        <taxon>Pseudomonadati</taxon>
        <taxon>Pseudomonadota</taxon>
        <taxon>Alphaproteobacteria</taxon>
        <taxon>Caulobacterales</taxon>
        <taxon>Caulobacteraceae</taxon>
        <taxon>Brevundimonas</taxon>
    </lineage>
</organism>
<keyword evidence="2" id="KW-1185">Reference proteome</keyword>
<dbReference type="Proteomes" id="UP000638918">
    <property type="component" value="Unassembled WGS sequence"/>
</dbReference>
<dbReference type="Gene3D" id="3.40.630.30">
    <property type="match status" value="1"/>
</dbReference>
<gene>
    <name evidence="1" type="ORF">H9656_10375</name>
</gene>
<reference evidence="1 2" key="1">
    <citation type="submission" date="2020-08" db="EMBL/GenBank/DDBJ databases">
        <title>A Genomic Blueprint of the Chicken Gut Microbiome.</title>
        <authorList>
            <person name="Gilroy R."/>
            <person name="Ravi A."/>
            <person name="Getino M."/>
            <person name="Pursley I."/>
            <person name="Horton D.L."/>
            <person name="Alikhan N.-F."/>
            <person name="Baker D."/>
            <person name="Gharbi K."/>
            <person name="Hall N."/>
            <person name="Watson M."/>
            <person name="Adriaenssens E.M."/>
            <person name="Foster-Nyarko E."/>
            <person name="Jarju S."/>
            <person name="Secka A."/>
            <person name="Antonio M."/>
            <person name="Oren A."/>
            <person name="Chaudhuri R."/>
            <person name="La Ragione R.M."/>
            <person name="Hildebrand F."/>
            <person name="Pallen M.J."/>
        </authorList>
    </citation>
    <scope>NUCLEOTIDE SEQUENCE [LARGE SCALE GENOMIC DNA]</scope>
    <source>
        <strain evidence="1 2">Sa3CVA3</strain>
    </source>
</reference>
<dbReference type="SUPFAM" id="SSF55729">
    <property type="entry name" value="Acyl-CoA N-acyltransferases (Nat)"/>
    <property type="match status" value="1"/>
</dbReference>
<dbReference type="InterPro" id="IPR016181">
    <property type="entry name" value="Acyl_CoA_acyltransferase"/>
</dbReference>
<name>A0ABR8R1W0_9CAUL</name>
<evidence type="ECO:0000313" key="2">
    <source>
        <dbReference type="Proteomes" id="UP000638918"/>
    </source>
</evidence>